<dbReference type="Proteomes" id="UP000838102">
    <property type="component" value="Unassembled WGS sequence"/>
</dbReference>
<accession>A0ABN8HC80</accession>
<evidence type="ECO:0000313" key="2">
    <source>
        <dbReference type="Proteomes" id="UP000838102"/>
    </source>
</evidence>
<evidence type="ECO:0000313" key="1">
    <source>
        <dbReference type="EMBL" id="CAH1852220.1"/>
    </source>
</evidence>
<keyword evidence="2" id="KW-1185">Reference proteome</keyword>
<dbReference type="RefSeq" id="WP_248705956.1">
    <property type="nucleotide sequence ID" value="NZ_CAKOEU010000002.1"/>
</dbReference>
<reference evidence="1" key="1">
    <citation type="submission" date="2022-03" db="EMBL/GenBank/DDBJ databases">
        <authorList>
            <person name="Hettiarachchi G."/>
        </authorList>
    </citation>
    <scope>NUCLEOTIDE SEQUENCE</scope>
    <source>
        <strain evidence="1">LMG 32447</strain>
    </source>
</reference>
<protein>
    <recommendedName>
        <fullName evidence="3">IpaB/EvcA family protein</fullName>
    </recommendedName>
</protein>
<dbReference type="EMBL" id="CAKOEU010000002">
    <property type="protein sequence ID" value="CAH1852220.1"/>
    <property type="molecule type" value="Genomic_DNA"/>
</dbReference>
<name>A0ABN8HC80_9LACO</name>
<proteinExistence type="predicted"/>
<evidence type="ECO:0008006" key="3">
    <source>
        <dbReference type="Google" id="ProtNLM"/>
    </source>
</evidence>
<sequence>MNPKIQTLLDQVNQVYPGQVITRVGQEHDGRLHLDRVSQSTLAGRILIELADSTAADFLLGNELLKMLLTLNGIIPQIFFAITFDSEQLDNQLIQIATRMHRVVVHAITYPELNQHGIISVETVSEYLAGVHEELSLETEEQDSETLWRLLVLMDALVFGHTLNDNQSFFNDLKTNYPRAFAAAQEIVSPFWSVDFKKPRQTRKQMVRVFDALDKTLYNWQLPTVNAREYVTLTSVLSKRQLSLPVSQVFDIFHTEMLDFQTKETAYVGLNKGDRQNSFVITPPQNEADRPAFFQQLYALPVQDLFKQLALPYIERG</sequence>
<gene>
    <name evidence="1" type="ORF">LMG032447_00524</name>
</gene>
<organism evidence="1 2">
    <name type="scientific">Convivina praedatoris</name>
    <dbReference type="NCBI Taxonomy" id="2880963"/>
    <lineage>
        <taxon>Bacteria</taxon>
        <taxon>Bacillati</taxon>
        <taxon>Bacillota</taxon>
        <taxon>Bacilli</taxon>
        <taxon>Lactobacillales</taxon>
        <taxon>Lactobacillaceae</taxon>
        <taxon>Convivina</taxon>
    </lineage>
</organism>
<comment type="caution">
    <text evidence="1">The sequence shown here is derived from an EMBL/GenBank/DDBJ whole genome shotgun (WGS) entry which is preliminary data.</text>
</comment>